<keyword evidence="4" id="KW-0378">Hydrolase</keyword>
<dbReference type="Gene3D" id="3.30.379.10">
    <property type="entry name" value="Chitobiase/beta-hexosaminidase domain 2-like"/>
    <property type="match status" value="1"/>
</dbReference>
<evidence type="ECO:0000313" key="10">
    <source>
        <dbReference type="EMBL" id="BCB88400.1"/>
    </source>
</evidence>
<evidence type="ECO:0000256" key="6">
    <source>
        <dbReference type="PIRSR" id="PIRSR625705-1"/>
    </source>
</evidence>
<dbReference type="Pfam" id="PF02838">
    <property type="entry name" value="Glyco_hydro_20b"/>
    <property type="match status" value="1"/>
</dbReference>
<dbReference type="AlphaFoldDB" id="A0A6F8YQI5"/>
<accession>A0A6F8YQI5</accession>
<gene>
    <name evidence="10" type="primary">nagZ</name>
    <name evidence="10" type="ORF">Psuf_057130</name>
</gene>
<name>A0A6F8YQI5_9ACTN</name>
<evidence type="ECO:0000313" key="11">
    <source>
        <dbReference type="Proteomes" id="UP000503011"/>
    </source>
</evidence>
<evidence type="ECO:0000256" key="3">
    <source>
        <dbReference type="ARBA" id="ARBA00012663"/>
    </source>
</evidence>
<sequence length="482" mass="53321">MLISMLLPRSAGASVHDGHFELVEGAGLSAPPAIADLARELLPLPTTDGDALTFRIRDDPALGAEGYHLRVTPEGVAATAATEDGLRWAVQSLLQLVPDGAPRRLPCLDVVDRPVYPWRGSLLDVARWCHPVPFLYRYVDLLAMHKLNTLHLHLTDDQGWRFEVRKYPRLTEVGGHRRESPEGHAREGREDGVPHGGFYTQRELSDLVAYAARRGVRIMPEIDLPGHTQAAIAAYPELGNVPSRQLETRTTWGISTHILNLSDATISFVLDVLDEVVDVFPFEYVHIGGDEVPAEEWRANPDVLARAAELGLDDVRELQGWFAGRLADHLGARGRKVGIWDELVDRAAPPGATVFAWQAERRVRVALDAGHPVVAAPQSHTYLDWAETVDDPDEPLAINGPLPLEKVYDYHPDEGVIGVQGQLWSEYLPTTDLVEWRAYPRLAALAELGWSGPGGDFGEFRQRLAGHLGRLDRLGVRYRPLG</sequence>
<dbReference type="EC" id="3.2.1.52" evidence="3"/>
<feature type="active site" description="Proton donor" evidence="6">
    <location>
        <position position="291"/>
    </location>
</feature>
<keyword evidence="5" id="KW-0326">Glycosidase</keyword>
<feature type="region of interest" description="Disordered" evidence="7">
    <location>
        <begin position="174"/>
        <end position="196"/>
    </location>
</feature>
<feature type="domain" description="Beta-hexosaminidase bacterial type N-terminal" evidence="9">
    <location>
        <begin position="49"/>
        <end position="112"/>
    </location>
</feature>
<dbReference type="InterPro" id="IPR025705">
    <property type="entry name" value="Beta_hexosaminidase_sua/sub"/>
</dbReference>
<evidence type="ECO:0000256" key="7">
    <source>
        <dbReference type="SAM" id="MobiDB-lite"/>
    </source>
</evidence>
<feature type="compositionally biased region" description="Basic and acidic residues" evidence="7">
    <location>
        <begin position="174"/>
        <end position="193"/>
    </location>
</feature>
<proteinExistence type="inferred from homology"/>
<dbReference type="InterPro" id="IPR017853">
    <property type="entry name" value="GH"/>
</dbReference>
<dbReference type="InterPro" id="IPR015883">
    <property type="entry name" value="Glyco_hydro_20_cat"/>
</dbReference>
<dbReference type="CDD" id="cd06563">
    <property type="entry name" value="GH20_chitobiase-like"/>
    <property type="match status" value="1"/>
</dbReference>
<dbReference type="PRINTS" id="PR00738">
    <property type="entry name" value="GLHYDRLASE20"/>
</dbReference>
<evidence type="ECO:0000256" key="4">
    <source>
        <dbReference type="ARBA" id="ARBA00022801"/>
    </source>
</evidence>
<dbReference type="PANTHER" id="PTHR22600:SF57">
    <property type="entry name" value="BETA-N-ACETYLHEXOSAMINIDASE"/>
    <property type="match status" value="1"/>
</dbReference>
<dbReference type="InterPro" id="IPR029018">
    <property type="entry name" value="Hex-like_dom2"/>
</dbReference>
<reference evidence="10 11" key="2">
    <citation type="submission" date="2020-03" db="EMBL/GenBank/DDBJ databases">
        <authorList>
            <person name="Ichikawa N."/>
            <person name="Kimura A."/>
            <person name="Kitahashi Y."/>
            <person name="Uohara A."/>
        </authorList>
    </citation>
    <scope>NUCLEOTIDE SEQUENCE [LARGE SCALE GENOMIC DNA]</scope>
    <source>
        <strain evidence="10 11">NBRC 105367</strain>
    </source>
</reference>
<dbReference type="Pfam" id="PF00728">
    <property type="entry name" value="Glyco_hydro_20"/>
    <property type="match status" value="1"/>
</dbReference>
<evidence type="ECO:0000259" key="8">
    <source>
        <dbReference type="Pfam" id="PF00728"/>
    </source>
</evidence>
<evidence type="ECO:0000256" key="5">
    <source>
        <dbReference type="ARBA" id="ARBA00023295"/>
    </source>
</evidence>
<comment type="catalytic activity">
    <reaction evidence="1">
        <text>Hydrolysis of terminal non-reducing N-acetyl-D-hexosamine residues in N-acetyl-beta-D-hexosaminides.</text>
        <dbReference type="EC" id="3.2.1.52"/>
    </reaction>
</comment>
<evidence type="ECO:0000256" key="1">
    <source>
        <dbReference type="ARBA" id="ARBA00001231"/>
    </source>
</evidence>
<dbReference type="KEGG" id="psuu:Psuf_057130"/>
<dbReference type="SUPFAM" id="SSF55545">
    <property type="entry name" value="beta-N-acetylhexosaminidase-like domain"/>
    <property type="match status" value="1"/>
</dbReference>
<dbReference type="GO" id="GO:0016020">
    <property type="term" value="C:membrane"/>
    <property type="evidence" value="ECO:0007669"/>
    <property type="project" value="TreeGrafter"/>
</dbReference>
<dbReference type="PANTHER" id="PTHR22600">
    <property type="entry name" value="BETA-HEXOSAMINIDASE"/>
    <property type="match status" value="1"/>
</dbReference>
<organism evidence="10 11">
    <name type="scientific">Phytohabitans suffuscus</name>
    <dbReference type="NCBI Taxonomy" id="624315"/>
    <lineage>
        <taxon>Bacteria</taxon>
        <taxon>Bacillati</taxon>
        <taxon>Actinomycetota</taxon>
        <taxon>Actinomycetes</taxon>
        <taxon>Micromonosporales</taxon>
        <taxon>Micromonosporaceae</taxon>
    </lineage>
</organism>
<dbReference type="GO" id="GO:0004563">
    <property type="term" value="F:beta-N-acetylhexosaminidase activity"/>
    <property type="evidence" value="ECO:0007669"/>
    <property type="project" value="UniProtKB-EC"/>
</dbReference>
<evidence type="ECO:0000259" key="9">
    <source>
        <dbReference type="Pfam" id="PF02838"/>
    </source>
</evidence>
<keyword evidence="11" id="KW-1185">Reference proteome</keyword>
<dbReference type="EMBL" id="AP022871">
    <property type="protein sequence ID" value="BCB88400.1"/>
    <property type="molecule type" value="Genomic_DNA"/>
</dbReference>
<dbReference type="InterPro" id="IPR015882">
    <property type="entry name" value="HEX_bac_N"/>
</dbReference>
<dbReference type="Gene3D" id="3.20.20.80">
    <property type="entry name" value="Glycosidases"/>
    <property type="match status" value="1"/>
</dbReference>
<dbReference type="Proteomes" id="UP000503011">
    <property type="component" value="Chromosome"/>
</dbReference>
<evidence type="ECO:0000256" key="2">
    <source>
        <dbReference type="ARBA" id="ARBA00006285"/>
    </source>
</evidence>
<dbReference type="GO" id="GO:0030203">
    <property type="term" value="P:glycosaminoglycan metabolic process"/>
    <property type="evidence" value="ECO:0007669"/>
    <property type="project" value="TreeGrafter"/>
</dbReference>
<reference evidence="10 11" key="1">
    <citation type="submission" date="2020-03" db="EMBL/GenBank/DDBJ databases">
        <title>Whole genome shotgun sequence of Phytohabitans suffuscus NBRC 105367.</title>
        <authorList>
            <person name="Komaki H."/>
            <person name="Tamura T."/>
        </authorList>
    </citation>
    <scope>NUCLEOTIDE SEQUENCE [LARGE SCALE GENOMIC DNA]</scope>
    <source>
        <strain evidence="10 11">NBRC 105367</strain>
    </source>
</reference>
<dbReference type="SUPFAM" id="SSF51445">
    <property type="entry name" value="(Trans)glycosidases"/>
    <property type="match status" value="1"/>
</dbReference>
<dbReference type="GO" id="GO:0005975">
    <property type="term" value="P:carbohydrate metabolic process"/>
    <property type="evidence" value="ECO:0007669"/>
    <property type="project" value="InterPro"/>
</dbReference>
<protein>
    <recommendedName>
        <fullName evidence="3">beta-N-acetylhexosaminidase</fullName>
        <ecNumber evidence="3">3.2.1.52</ecNumber>
    </recommendedName>
</protein>
<comment type="similarity">
    <text evidence="2">Belongs to the glycosyl hydrolase 20 family.</text>
</comment>
<feature type="domain" description="Glycoside hydrolase family 20 catalytic" evidence="8">
    <location>
        <begin position="116"/>
        <end position="452"/>
    </location>
</feature>